<name>A0A8X7TU14_BRACI</name>
<organism evidence="2 3">
    <name type="scientific">Brassica carinata</name>
    <name type="common">Ethiopian mustard</name>
    <name type="synonym">Abyssinian cabbage</name>
    <dbReference type="NCBI Taxonomy" id="52824"/>
    <lineage>
        <taxon>Eukaryota</taxon>
        <taxon>Viridiplantae</taxon>
        <taxon>Streptophyta</taxon>
        <taxon>Embryophyta</taxon>
        <taxon>Tracheophyta</taxon>
        <taxon>Spermatophyta</taxon>
        <taxon>Magnoliopsida</taxon>
        <taxon>eudicotyledons</taxon>
        <taxon>Gunneridae</taxon>
        <taxon>Pentapetalae</taxon>
        <taxon>rosids</taxon>
        <taxon>malvids</taxon>
        <taxon>Brassicales</taxon>
        <taxon>Brassicaceae</taxon>
        <taxon>Brassiceae</taxon>
        <taxon>Brassica</taxon>
    </lineage>
</organism>
<evidence type="ECO:0000313" key="3">
    <source>
        <dbReference type="Proteomes" id="UP000886595"/>
    </source>
</evidence>
<evidence type="ECO:0000313" key="2">
    <source>
        <dbReference type="EMBL" id="KAG2253724.1"/>
    </source>
</evidence>
<comment type="caution">
    <text evidence="2">The sequence shown here is derived from an EMBL/GenBank/DDBJ whole genome shotgun (WGS) entry which is preliminary data.</text>
</comment>
<gene>
    <name evidence="2" type="ORF">Bca52824_083860</name>
</gene>
<feature type="region of interest" description="Disordered" evidence="1">
    <location>
        <begin position="1"/>
        <end position="59"/>
    </location>
</feature>
<evidence type="ECO:0000256" key="1">
    <source>
        <dbReference type="SAM" id="MobiDB-lite"/>
    </source>
</evidence>
<sequence length="142" mass="16398">MEDSHSPEGQTEVAFSPEEQTEGASSPEEQFGGTFSPILFQNDNHDTSSGDEETSEAPKKFKSMVDIMERAPKHQHIQGEHEERIRDGGSWIIELLSWNGSNSRQWRHISFTRKVCKQTCRQVWDARQQECKQPTYTTRKRS</sequence>
<protein>
    <submittedName>
        <fullName evidence="2">Uncharacterized protein</fullName>
    </submittedName>
</protein>
<keyword evidence="3" id="KW-1185">Reference proteome</keyword>
<dbReference type="Proteomes" id="UP000886595">
    <property type="component" value="Unassembled WGS sequence"/>
</dbReference>
<accession>A0A8X7TU14</accession>
<reference evidence="2 3" key="1">
    <citation type="submission" date="2020-02" db="EMBL/GenBank/DDBJ databases">
        <authorList>
            <person name="Ma Q."/>
            <person name="Huang Y."/>
            <person name="Song X."/>
            <person name="Pei D."/>
        </authorList>
    </citation>
    <scope>NUCLEOTIDE SEQUENCE [LARGE SCALE GENOMIC DNA]</scope>
    <source>
        <strain evidence="2">Sxm20200214</strain>
        <tissue evidence="2">Leaf</tissue>
    </source>
</reference>
<dbReference type="AlphaFoldDB" id="A0A8X7TU14"/>
<dbReference type="EMBL" id="JAAMPC010000016">
    <property type="protein sequence ID" value="KAG2253724.1"/>
    <property type="molecule type" value="Genomic_DNA"/>
</dbReference>
<proteinExistence type="predicted"/>